<reference evidence="1" key="1">
    <citation type="submission" date="2023-10" db="EMBL/GenBank/DDBJ databases">
        <title>Genome assemblies of two species of porcelain crab, Petrolisthes cinctipes and Petrolisthes manimaculis (Anomura: Porcellanidae).</title>
        <authorList>
            <person name="Angst P."/>
        </authorList>
    </citation>
    <scope>NUCLEOTIDE SEQUENCE</scope>
    <source>
        <strain evidence="1">PB745_01</strain>
        <tissue evidence="1">Gill</tissue>
    </source>
</reference>
<sequence length="106" mass="11675">MGANMAIHAFTPVDLTRNLKGVNTRVGEEDGVLCDLQPPTPLQAGETNKRIMIMAFYRAFLPPVRQPRPSHPRMRSGVSECQVGVWGMARSPGRDLTSATPTWSEL</sequence>
<organism evidence="1 2">
    <name type="scientific">Petrolisthes cinctipes</name>
    <name type="common">Flat porcelain crab</name>
    <dbReference type="NCBI Taxonomy" id="88211"/>
    <lineage>
        <taxon>Eukaryota</taxon>
        <taxon>Metazoa</taxon>
        <taxon>Ecdysozoa</taxon>
        <taxon>Arthropoda</taxon>
        <taxon>Crustacea</taxon>
        <taxon>Multicrustacea</taxon>
        <taxon>Malacostraca</taxon>
        <taxon>Eumalacostraca</taxon>
        <taxon>Eucarida</taxon>
        <taxon>Decapoda</taxon>
        <taxon>Pleocyemata</taxon>
        <taxon>Anomura</taxon>
        <taxon>Galatheoidea</taxon>
        <taxon>Porcellanidae</taxon>
        <taxon>Petrolisthes</taxon>
    </lineage>
</organism>
<gene>
    <name evidence="1" type="ORF">Pcinc_033347</name>
</gene>
<evidence type="ECO:0000313" key="2">
    <source>
        <dbReference type="Proteomes" id="UP001286313"/>
    </source>
</evidence>
<dbReference type="Proteomes" id="UP001286313">
    <property type="component" value="Unassembled WGS sequence"/>
</dbReference>
<dbReference type="AlphaFoldDB" id="A0AAE1ESK9"/>
<proteinExistence type="predicted"/>
<comment type="caution">
    <text evidence="1">The sequence shown here is derived from an EMBL/GenBank/DDBJ whole genome shotgun (WGS) entry which is preliminary data.</text>
</comment>
<evidence type="ECO:0000313" key="1">
    <source>
        <dbReference type="EMBL" id="KAK3860615.1"/>
    </source>
</evidence>
<accession>A0AAE1ESK9</accession>
<protein>
    <submittedName>
        <fullName evidence="1">Uncharacterized protein</fullName>
    </submittedName>
</protein>
<name>A0AAE1ESK9_PETCI</name>
<dbReference type="EMBL" id="JAWQEG010004683">
    <property type="protein sequence ID" value="KAK3860615.1"/>
    <property type="molecule type" value="Genomic_DNA"/>
</dbReference>
<keyword evidence="2" id="KW-1185">Reference proteome</keyword>